<reference evidence="3" key="1">
    <citation type="submission" date="2021-01" db="EMBL/GenBank/DDBJ databases">
        <authorList>
            <person name="Bezrukov I."/>
        </authorList>
    </citation>
    <scope>NUCLEOTIDE SEQUENCE</scope>
</reference>
<feature type="domain" description="Zinc finger CHCC-type" evidence="2">
    <location>
        <begin position="342"/>
        <end position="379"/>
    </location>
</feature>
<dbReference type="Pfam" id="PF10276">
    <property type="entry name" value="zf-CHCC"/>
    <property type="match status" value="1"/>
</dbReference>
<evidence type="ECO:0000259" key="2">
    <source>
        <dbReference type="Pfam" id="PF10276"/>
    </source>
</evidence>
<dbReference type="GO" id="GO:0016788">
    <property type="term" value="F:hydrolase activity, acting on ester bonds"/>
    <property type="evidence" value="ECO:0007669"/>
    <property type="project" value="InterPro"/>
</dbReference>
<evidence type="ECO:0000313" key="4">
    <source>
        <dbReference type="Proteomes" id="UP000682877"/>
    </source>
</evidence>
<dbReference type="Proteomes" id="UP000682877">
    <property type="component" value="Chromosome 3"/>
</dbReference>
<dbReference type="EMBL" id="LR999453">
    <property type="protein sequence ID" value="CAE5965933.1"/>
    <property type="molecule type" value="Genomic_DNA"/>
</dbReference>
<proteinExistence type="predicted"/>
<protein>
    <recommendedName>
        <fullName evidence="2">Zinc finger CHCC-type domain-containing protein</fullName>
    </recommendedName>
</protein>
<dbReference type="InterPro" id="IPR032466">
    <property type="entry name" value="Metal_Hydrolase"/>
</dbReference>
<organism evidence="3 4">
    <name type="scientific">Arabidopsis arenosa</name>
    <name type="common">Sand rock-cress</name>
    <name type="synonym">Cardaminopsis arenosa</name>
    <dbReference type="NCBI Taxonomy" id="38785"/>
    <lineage>
        <taxon>Eukaryota</taxon>
        <taxon>Viridiplantae</taxon>
        <taxon>Streptophyta</taxon>
        <taxon>Embryophyta</taxon>
        <taxon>Tracheophyta</taxon>
        <taxon>Spermatophyta</taxon>
        <taxon>Magnoliopsida</taxon>
        <taxon>eudicotyledons</taxon>
        <taxon>Gunneridae</taxon>
        <taxon>Pentapetalae</taxon>
        <taxon>rosids</taxon>
        <taxon>malvids</taxon>
        <taxon>Brassicales</taxon>
        <taxon>Brassicaceae</taxon>
        <taxon>Camelineae</taxon>
        <taxon>Arabidopsis</taxon>
    </lineage>
</organism>
<sequence>MKLFDAHCHLQDKRVIDKASQLISAALAVGVTNFAVNGTSEKDWDLVKEMGETYPSVVPCFGLHPWFIADRSPHWFKTLKKFFETTPTAAVGEIGLDKGPLAGGIDYSDQLVVFRPQLELAKELNKPVAVHCIDAFDDLLEIMRSVGPFPAGVILHSFNGSAEVVPKLAELGAYFSFSGWFTYIDEKIAKKTLKSIPSDRFLLETDSPDGLPKSDESSSDPKPTLNEPANILAVLDYVANLSNMKKEELAELSYVNSVRLFSYLVELVIFSVLEAMASNLLKALIRSQILPSSRRNFSVATTQLGIPTDDLVGNHTAKWMQDRSKKSPMELISEVPPIKVDGRIAACEGDTNPALGHPIEFICLDLDEPAICKYCGLRYVQDHHH</sequence>
<feature type="region of interest" description="Disordered" evidence="1">
    <location>
        <begin position="204"/>
        <end position="226"/>
    </location>
</feature>
<dbReference type="Gene3D" id="2.60.260.40">
    <property type="entry name" value="q5lls5 like domains"/>
    <property type="match status" value="1"/>
</dbReference>
<evidence type="ECO:0000256" key="1">
    <source>
        <dbReference type="SAM" id="MobiDB-lite"/>
    </source>
</evidence>
<dbReference type="SUPFAM" id="SSF51556">
    <property type="entry name" value="Metallo-dependent hydrolases"/>
    <property type="match status" value="1"/>
</dbReference>
<dbReference type="CDD" id="cd01310">
    <property type="entry name" value="TatD_DNAse"/>
    <property type="match status" value="1"/>
</dbReference>
<dbReference type="AlphaFoldDB" id="A0A8S1ZS86"/>
<dbReference type="FunFam" id="2.60.260.40:FF:000001">
    <property type="entry name" value="NADH dehydrogenase [ubiquinone] iron-sulfur protein 6, mitochondrial"/>
    <property type="match status" value="1"/>
</dbReference>
<keyword evidence="4" id="KW-1185">Reference proteome</keyword>
<gene>
    <name evidence="3" type="ORF">AARE701A_LOCUS6191</name>
</gene>
<dbReference type="PANTHER" id="PTHR47176:SF2">
    <property type="entry name" value="T21P5.8 PROTEIN"/>
    <property type="match status" value="1"/>
</dbReference>
<dbReference type="InterPro" id="IPR001130">
    <property type="entry name" value="TatD-like"/>
</dbReference>
<dbReference type="Pfam" id="PF01026">
    <property type="entry name" value="TatD_DNase"/>
    <property type="match status" value="1"/>
</dbReference>
<accession>A0A8S1ZS86</accession>
<name>A0A8S1ZS86_ARAAE</name>
<dbReference type="InterPro" id="IPR019401">
    <property type="entry name" value="Znf_CHCC"/>
</dbReference>
<dbReference type="Gene3D" id="3.20.20.140">
    <property type="entry name" value="Metal-dependent hydrolases"/>
    <property type="match status" value="1"/>
</dbReference>
<dbReference type="PANTHER" id="PTHR47176">
    <property type="entry name" value="OSJNBA0020J04.13 PROTEIN"/>
    <property type="match status" value="1"/>
</dbReference>
<evidence type="ECO:0000313" key="3">
    <source>
        <dbReference type="EMBL" id="CAE5965933.1"/>
    </source>
</evidence>